<organism evidence="3 4">
    <name type="scientific">Camellia sinensis var. sinensis</name>
    <name type="common">China tea</name>
    <dbReference type="NCBI Taxonomy" id="542762"/>
    <lineage>
        <taxon>Eukaryota</taxon>
        <taxon>Viridiplantae</taxon>
        <taxon>Streptophyta</taxon>
        <taxon>Embryophyta</taxon>
        <taxon>Tracheophyta</taxon>
        <taxon>Spermatophyta</taxon>
        <taxon>Magnoliopsida</taxon>
        <taxon>eudicotyledons</taxon>
        <taxon>Gunneridae</taxon>
        <taxon>Pentapetalae</taxon>
        <taxon>asterids</taxon>
        <taxon>Ericales</taxon>
        <taxon>Theaceae</taxon>
        <taxon>Camellia</taxon>
    </lineage>
</organism>
<dbReference type="PANTHER" id="PTHR48436:SF1">
    <property type="entry name" value="2, PUTATIVE-RELATED"/>
    <property type="match status" value="1"/>
</dbReference>
<dbReference type="InterPro" id="IPR055276">
    <property type="entry name" value="NHL41-like"/>
</dbReference>
<dbReference type="EMBL" id="SDRB02010825">
    <property type="protein sequence ID" value="THG04032.1"/>
    <property type="molecule type" value="Genomic_DNA"/>
</dbReference>
<reference evidence="3 4" key="1">
    <citation type="journal article" date="2018" name="Proc. Natl. Acad. Sci. U.S.A.">
        <title>Draft genome sequence of Camellia sinensis var. sinensis provides insights into the evolution of the tea genome and tea quality.</title>
        <authorList>
            <person name="Wei C."/>
            <person name="Yang H."/>
            <person name="Wang S."/>
            <person name="Zhao J."/>
            <person name="Liu C."/>
            <person name="Gao L."/>
            <person name="Xia E."/>
            <person name="Lu Y."/>
            <person name="Tai Y."/>
            <person name="She G."/>
            <person name="Sun J."/>
            <person name="Cao H."/>
            <person name="Tong W."/>
            <person name="Gao Q."/>
            <person name="Li Y."/>
            <person name="Deng W."/>
            <person name="Jiang X."/>
            <person name="Wang W."/>
            <person name="Chen Q."/>
            <person name="Zhang S."/>
            <person name="Li H."/>
            <person name="Wu J."/>
            <person name="Wang P."/>
            <person name="Li P."/>
            <person name="Shi C."/>
            <person name="Zheng F."/>
            <person name="Jian J."/>
            <person name="Huang B."/>
            <person name="Shan D."/>
            <person name="Shi M."/>
            <person name="Fang C."/>
            <person name="Yue Y."/>
            <person name="Li F."/>
            <person name="Li D."/>
            <person name="Wei S."/>
            <person name="Han B."/>
            <person name="Jiang C."/>
            <person name="Yin Y."/>
            <person name="Xia T."/>
            <person name="Zhang Z."/>
            <person name="Bennetzen J.L."/>
            <person name="Zhao S."/>
            <person name="Wan X."/>
        </authorList>
    </citation>
    <scope>NUCLEOTIDE SEQUENCE [LARGE SCALE GENOMIC DNA]</scope>
    <source>
        <strain evidence="4">cv. Shuchazao</strain>
        <tissue evidence="3">Leaf</tissue>
    </source>
</reference>
<keyword evidence="4" id="KW-1185">Reference proteome</keyword>
<feature type="transmembrane region" description="Helical" evidence="2">
    <location>
        <begin position="159"/>
        <end position="184"/>
    </location>
</feature>
<proteinExistence type="predicted"/>
<evidence type="ECO:0000256" key="2">
    <source>
        <dbReference type="SAM" id="Phobius"/>
    </source>
</evidence>
<keyword evidence="2" id="KW-0812">Transmembrane</keyword>
<comment type="caution">
    <text evidence="3">The sequence shown here is derived from an EMBL/GenBank/DDBJ whole genome shotgun (WGS) entry which is preliminary data.</text>
</comment>
<evidence type="ECO:0000313" key="4">
    <source>
        <dbReference type="Proteomes" id="UP000306102"/>
    </source>
</evidence>
<evidence type="ECO:0000313" key="3">
    <source>
        <dbReference type="EMBL" id="THG04032.1"/>
    </source>
</evidence>
<name>A0A4S4DM33_CAMSN</name>
<evidence type="ECO:0008006" key="5">
    <source>
        <dbReference type="Google" id="ProtNLM"/>
    </source>
</evidence>
<keyword evidence="2" id="KW-1133">Transmembrane helix</keyword>
<dbReference type="AlphaFoldDB" id="A0A4S4DM33"/>
<evidence type="ECO:0000256" key="1">
    <source>
        <dbReference type="SAM" id="MobiDB-lite"/>
    </source>
</evidence>
<dbReference type="Proteomes" id="UP000306102">
    <property type="component" value="Unassembled WGS sequence"/>
</dbReference>
<keyword evidence="2" id="KW-0472">Membrane</keyword>
<feature type="region of interest" description="Disordered" evidence="1">
    <location>
        <begin position="32"/>
        <end position="64"/>
    </location>
</feature>
<gene>
    <name evidence="3" type="ORF">TEA_024075</name>
</gene>
<dbReference type="PANTHER" id="PTHR48436">
    <property type="entry name" value="2, PUTATIVE-RELATED"/>
    <property type="match status" value="1"/>
</dbReference>
<protein>
    <recommendedName>
        <fullName evidence="5">Late embryogenesis abundant protein LEA-2 subgroup domain-containing protein</fullName>
    </recommendedName>
</protein>
<sequence>MANNHRMDAEEEALFRTYPYALYFVQSPSTVSHSNSADLRTSNESAFHSPLRSESNTNPLTTHPPQDLSRFALSRYSSSRGSNNSFLHEKKIAYDLQSHGTTGTENGENRLISVHHGVDCDHDGDDDDDEEEEDDEEYFGKKGCWWWWRYLSFRTSSSLVWITLQIIWRFLVSLAIALVVFYIVTKPPPPNMSIKILGIREFGLGEGVDGTGVTTKILTCNCSMDLVVENKSKLFNLHVHPPIMELTFASLPLAISYGPKLYAGSDGTTSFELNVATKNKPMYGAGRAMQDMLDMRKGLPLAINGPKLYAGSDGTTSFQLNVATKNKPMYGAGRAMQDMLDMRKGLPLAINVRLRSSFWVVWGLIKPKFHHEEKCLLVIQRAYDKKHRTQAYNSSCIITT</sequence>
<accession>A0A4S4DM33</accession>